<dbReference type="Pfam" id="PF00111">
    <property type="entry name" value="Fer2"/>
    <property type="match status" value="1"/>
</dbReference>
<keyword evidence="2" id="KW-0285">Flavoprotein</keyword>
<dbReference type="InterPro" id="IPR039261">
    <property type="entry name" value="FNR_nucleotide-bd"/>
</dbReference>
<dbReference type="InterPro" id="IPR011884">
    <property type="entry name" value="PaaE"/>
</dbReference>
<evidence type="ECO:0000256" key="7">
    <source>
        <dbReference type="ARBA" id="ARBA00023004"/>
    </source>
</evidence>
<evidence type="ECO:0000259" key="9">
    <source>
        <dbReference type="PROSITE" id="PS51085"/>
    </source>
</evidence>
<dbReference type="InterPro" id="IPR036010">
    <property type="entry name" value="2Fe-2S_ferredoxin-like_sf"/>
</dbReference>
<evidence type="ECO:0000256" key="8">
    <source>
        <dbReference type="ARBA" id="ARBA00023014"/>
    </source>
</evidence>
<dbReference type="GO" id="GO:0010124">
    <property type="term" value="P:phenylacetate catabolic process"/>
    <property type="evidence" value="ECO:0007669"/>
    <property type="project" value="InterPro"/>
</dbReference>
<evidence type="ECO:0000256" key="4">
    <source>
        <dbReference type="ARBA" id="ARBA00022723"/>
    </source>
</evidence>
<reference evidence="11" key="1">
    <citation type="submission" date="2019-06" db="EMBL/GenBank/DDBJ databases">
        <authorList>
            <person name="Murdoch R.W."/>
            <person name="Fathepure B."/>
        </authorList>
    </citation>
    <scope>NUCLEOTIDE SEQUENCE</scope>
</reference>
<dbReference type="PROSITE" id="PS51085">
    <property type="entry name" value="2FE2S_FER_2"/>
    <property type="match status" value="1"/>
</dbReference>
<dbReference type="InterPro" id="IPR006058">
    <property type="entry name" value="2Fe2S_fd_BS"/>
</dbReference>
<comment type="cofactor">
    <cofactor evidence="1">
        <name>FAD</name>
        <dbReference type="ChEBI" id="CHEBI:57692"/>
    </cofactor>
</comment>
<keyword evidence="3" id="KW-0001">2Fe-2S</keyword>
<evidence type="ECO:0000256" key="6">
    <source>
        <dbReference type="ARBA" id="ARBA00023002"/>
    </source>
</evidence>
<sequence>MSRFHELTVTDVRQETRDTVSIRFDVPETLRETYRYAPGQHLALRTWIDGEEVMRTYSICTGVQDEELRVAIKTQPHGRFSSFANSELRPGDRLEVMPPQGHFNTAFDPANRKHYLAIAAGSGITPIMSLARTALHTEPGSRVTLIYGNRSTASMIFREQIEDLKNAYMGRFNLINIMSRERTDIDLFHGRIDGDKLEALFRQWIDIDDVDEAFICGPEPMIHAASESLKAHDMAAERVHFELFTTPGEVKQRQQERANDTNADHSSSEIAVRVDGQEIVFDLARNTQPILEAGLEAGADLPFSCKGGVCSTCRAKVVEGDVEMDVNYALEDYEIEAGYVLSCQSYPVSDRVVLDYDE</sequence>
<name>A0A5B8R4Y9_9ZZZZ</name>
<dbReference type="GO" id="GO:0046872">
    <property type="term" value="F:metal ion binding"/>
    <property type="evidence" value="ECO:0007669"/>
    <property type="project" value="UniProtKB-KW"/>
</dbReference>
<dbReference type="InterPro" id="IPR017938">
    <property type="entry name" value="Riboflavin_synthase-like_b-brl"/>
</dbReference>
<dbReference type="Pfam" id="PF00175">
    <property type="entry name" value="NAD_binding_1"/>
    <property type="match status" value="1"/>
</dbReference>
<dbReference type="PANTHER" id="PTHR47354">
    <property type="entry name" value="NADH OXIDOREDUCTASE HCR"/>
    <property type="match status" value="1"/>
</dbReference>
<accession>A0A5B8R4Y9</accession>
<dbReference type="PROSITE" id="PS51384">
    <property type="entry name" value="FAD_FR"/>
    <property type="match status" value="1"/>
</dbReference>
<dbReference type="SUPFAM" id="SSF54292">
    <property type="entry name" value="2Fe-2S ferredoxin-like"/>
    <property type="match status" value="1"/>
</dbReference>
<evidence type="ECO:0000256" key="1">
    <source>
        <dbReference type="ARBA" id="ARBA00001974"/>
    </source>
</evidence>
<dbReference type="AlphaFoldDB" id="A0A5B8R4Y9"/>
<dbReference type="SUPFAM" id="SSF52343">
    <property type="entry name" value="Ferredoxin reductase-like, C-terminal NADP-linked domain"/>
    <property type="match status" value="1"/>
</dbReference>
<dbReference type="InterPro" id="IPR012675">
    <property type="entry name" value="Beta-grasp_dom_sf"/>
</dbReference>
<dbReference type="PROSITE" id="PS00197">
    <property type="entry name" value="2FE2S_FER_1"/>
    <property type="match status" value="1"/>
</dbReference>
<keyword evidence="5" id="KW-0274">FAD</keyword>
<dbReference type="EMBL" id="MN079076">
    <property type="protein sequence ID" value="QEA03789.1"/>
    <property type="molecule type" value="Genomic_DNA"/>
</dbReference>
<evidence type="ECO:0000259" key="10">
    <source>
        <dbReference type="PROSITE" id="PS51384"/>
    </source>
</evidence>
<evidence type="ECO:0000256" key="3">
    <source>
        <dbReference type="ARBA" id="ARBA00022714"/>
    </source>
</evidence>
<dbReference type="SUPFAM" id="SSF63380">
    <property type="entry name" value="Riboflavin synthase domain-like"/>
    <property type="match status" value="1"/>
</dbReference>
<dbReference type="InterPro" id="IPR001041">
    <property type="entry name" value="2Fe-2S_ferredoxin-type"/>
</dbReference>
<dbReference type="InterPro" id="IPR017927">
    <property type="entry name" value="FAD-bd_FR_type"/>
</dbReference>
<dbReference type="Gene3D" id="3.40.50.80">
    <property type="entry name" value="Nucleotide-binding domain of ferredoxin-NADP reductase (FNR) module"/>
    <property type="match status" value="1"/>
</dbReference>
<keyword evidence="6 11" id="KW-0560">Oxidoreductase</keyword>
<dbReference type="Gene3D" id="3.10.20.30">
    <property type="match status" value="1"/>
</dbReference>
<proteinExistence type="predicted"/>
<evidence type="ECO:0000256" key="2">
    <source>
        <dbReference type="ARBA" id="ARBA00022630"/>
    </source>
</evidence>
<dbReference type="PRINTS" id="PR00410">
    <property type="entry name" value="PHEHYDRXLASE"/>
</dbReference>
<dbReference type="InterPro" id="IPR001709">
    <property type="entry name" value="Flavoprot_Pyr_Nucl_cyt_Rdtase"/>
</dbReference>
<keyword evidence="8" id="KW-0411">Iron-sulfur</keyword>
<dbReference type="InterPro" id="IPR050415">
    <property type="entry name" value="MRET"/>
</dbReference>
<dbReference type="GO" id="GO:0016491">
    <property type="term" value="F:oxidoreductase activity"/>
    <property type="evidence" value="ECO:0007669"/>
    <property type="project" value="UniProtKB-KW"/>
</dbReference>
<feature type="domain" description="2Fe-2S ferredoxin-type" evidence="9">
    <location>
        <begin position="268"/>
        <end position="358"/>
    </location>
</feature>
<organism evidence="11">
    <name type="scientific">uncultured organism</name>
    <dbReference type="NCBI Taxonomy" id="155900"/>
    <lineage>
        <taxon>unclassified sequences</taxon>
        <taxon>environmental samples</taxon>
    </lineage>
</organism>
<evidence type="ECO:0000313" key="11">
    <source>
        <dbReference type="EMBL" id="QEA03789.1"/>
    </source>
</evidence>
<dbReference type="InterPro" id="IPR008333">
    <property type="entry name" value="Cbr1-like_FAD-bd_dom"/>
</dbReference>
<dbReference type="NCBIfam" id="TIGR02160">
    <property type="entry name" value="PA_CoA_Oxy5"/>
    <property type="match status" value="1"/>
</dbReference>
<feature type="domain" description="FAD-binding FR-type" evidence="10">
    <location>
        <begin position="2"/>
        <end position="106"/>
    </location>
</feature>
<dbReference type="Pfam" id="PF00970">
    <property type="entry name" value="FAD_binding_6"/>
    <property type="match status" value="1"/>
</dbReference>
<protein>
    <submittedName>
        <fullName evidence="11">1,2-phenylacetyl-CoA epoxidase, subunit E</fullName>
        <ecNumber evidence="11">1.-.-.-</ecNumber>
    </submittedName>
</protein>
<dbReference type="CDD" id="cd06214">
    <property type="entry name" value="PA_degradation_oxidoreductase_like"/>
    <property type="match status" value="1"/>
</dbReference>
<dbReference type="PANTHER" id="PTHR47354:SF8">
    <property type="entry name" value="1,2-PHENYLACETYL-COA EPOXIDASE, SUBUNIT E"/>
    <property type="match status" value="1"/>
</dbReference>
<dbReference type="InterPro" id="IPR001433">
    <property type="entry name" value="OxRdtase_FAD/NAD-bd"/>
</dbReference>
<dbReference type="PRINTS" id="PR00371">
    <property type="entry name" value="FPNCR"/>
</dbReference>
<dbReference type="CDD" id="cd00207">
    <property type="entry name" value="fer2"/>
    <property type="match status" value="1"/>
</dbReference>
<dbReference type="EC" id="1.-.-.-" evidence="11"/>
<keyword evidence="4" id="KW-0479">Metal-binding</keyword>
<dbReference type="Gene3D" id="2.40.30.10">
    <property type="entry name" value="Translation factors"/>
    <property type="match status" value="1"/>
</dbReference>
<dbReference type="GO" id="GO:0050660">
    <property type="term" value="F:flavin adenine dinucleotide binding"/>
    <property type="evidence" value="ECO:0007669"/>
    <property type="project" value="TreeGrafter"/>
</dbReference>
<keyword evidence="7" id="KW-0408">Iron</keyword>
<gene>
    <name evidence="11" type="primary">paaE</name>
    <name evidence="11" type="ORF">KBTEX_00089</name>
</gene>
<dbReference type="GO" id="GO:0051537">
    <property type="term" value="F:2 iron, 2 sulfur cluster binding"/>
    <property type="evidence" value="ECO:0007669"/>
    <property type="project" value="UniProtKB-KW"/>
</dbReference>
<evidence type="ECO:0000256" key="5">
    <source>
        <dbReference type="ARBA" id="ARBA00022827"/>
    </source>
</evidence>